<dbReference type="NCBIfam" id="TIGR00500">
    <property type="entry name" value="met_pdase_I"/>
    <property type="match status" value="1"/>
</dbReference>
<dbReference type="GO" id="GO:0046872">
    <property type="term" value="F:metal ion binding"/>
    <property type="evidence" value="ECO:0007669"/>
    <property type="project" value="UniProtKB-UniRule"/>
</dbReference>
<comment type="similarity">
    <text evidence="5">Belongs to the peptidase M24A family. Methionine aminopeptidase type 1 subfamily.</text>
</comment>
<dbReference type="Gene3D" id="1.10.472.80">
    <property type="entry name" value="Ypt/Rab-GAP domain of gyp1p, domain 3"/>
    <property type="match status" value="1"/>
</dbReference>
<evidence type="ECO:0000313" key="11">
    <source>
        <dbReference type="Proteomes" id="UP000290809"/>
    </source>
</evidence>
<sequence length="1109" mass="126338">MRGLFILREKSGVLFRNNPANNPRGEILSICSSKSDSTGNGRSTISNQISAYHFSPGGYKLYFALNSGDLYCLDFAKNWYQLIASLNRGITYICLCEPRGYVLLGLNDNSIRILDEAGRSPFVYLWDLKGYVNCLSQDSPDVDYSNSNNRFLRELIKLPEPIKSVRRIEWIPKSCLIDFNQFYHDSMICDELSGLLLLLGTDKRLRLLIRTRENSRKSLACTENLPKHQLSKNSTPIYWKCLFTFGCGSLEDPLLSSFSLPAYSILDLSDCQGKERNKSFNCHSLLAILDDHGLLHINDLSIVISFLNSYLHAFRVNKFANPVCCHPFQSSIPVIKVKNEISNEKSSLKHIENNTRNDFPTFKMSTSYNKHICTTNPGPLHKKDPNNLLHAFEVAATVLINWCGTWFEFFPNPPINILCMIENIIAYADPELYRHFVQYNITTEIYAWPLLQTGLSEVFNEDEWFCLWDSLICYSPSLLLAAVASYSICARGPLLMVQNTDTFENFRQINSQNHHHTNYPCHHGTSVFLNRTCLIFVRFYESHFFVCQQAYYHSQSTLPISNIIERAHQLLASIPSDIHPEKLLSSLIQTDTQNKNKENTCLSFQPLTSPYYPIITRYPKFIVNYHIQERERIREEEKEYLRQKYRQQQLLLDAEDHRRTLLAEEENKLREQRKRLSALIREVKLHELSLAEESRCHFRQLDIRRRQCELNKLEQELTRLTNCRIDEIDAATYAAELADLREKLHQRRAETLAIINEQLQSRDRNQSPNKECLFLTSSPDTNDSITHDRYLERNVNEVHSHSPDYVKTSVDSDVAKSNLKRNSSYNKVDLTLSTIAVQSERNISECKRAGSIIRQIFNDLEKFIRPGLSTQDIDDFVFNQCLSKSVYPSPLGYKGFPKSVCTSVNEVVCHGIPKESQILKLGDIMSVDISVYNGYVHGDACHTFVVGVDSYSDYCDLEAGARIKTAVYLCTVAQKCRDAGISVCGPNALYTSIAEAVTKCADAFQCRVVVGVCGHGIGPFLHGPPKVVHSIHELASQPLARMLPGHTFTVEPCISLPLNKSGVKFKRNTSFAVPVILEDGWTVVTSDKALTAQFEHTISITNEGCIILT</sequence>
<dbReference type="EC" id="3.4.11.18" evidence="6"/>
<comment type="function">
    <text evidence="6">Cotranslationally removes the N-terminal methionine from nascent proteins. The N-terminal methionine is often cleaved when the second residue in the primary sequence is small and uncharged (Met-Ala-, Cys, Gly, Pro, Ser, Thr, or Val).</text>
</comment>
<proteinExistence type="inferred from homology"/>
<evidence type="ECO:0000256" key="4">
    <source>
        <dbReference type="ARBA" id="ARBA00022801"/>
    </source>
</evidence>
<keyword evidence="3 5" id="KW-0479">Metal-binding</keyword>
<dbReference type="Pfam" id="PF00557">
    <property type="entry name" value="Peptidase_M24"/>
    <property type="match status" value="1"/>
</dbReference>
<dbReference type="GO" id="GO:0070006">
    <property type="term" value="F:metalloaminopeptidase activity"/>
    <property type="evidence" value="ECO:0007669"/>
    <property type="project" value="UniProtKB-UniRule"/>
</dbReference>
<dbReference type="Pfam" id="PF00566">
    <property type="entry name" value="RabGAP-TBC"/>
    <property type="match status" value="1"/>
</dbReference>
<evidence type="ECO:0000256" key="7">
    <source>
        <dbReference type="SAM" id="Coils"/>
    </source>
</evidence>
<comment type="catalytic activity">
    <reaction evidence="5 6">
        <text>Release of N-terminal amino acids, preferentially methionine, from peptides and arylamides.</text>
        <dbReference type="EC" id="3.4.11.18"/>
    </reaction>
</comment>
<dbReference type="SUPFAM" id="SSF55920">
    <property type="entry name" value="Creatinase/aminopeptidase"/>
    <property type="match status" value="1"/>
</dbReference>
<keyword evidence="1 5" id="KW-0031">Aminopeptidase</keyword>
<feature type="binding site" evidence="5">
    <location>
        <position position="1095"/>
    </location>
    <ligand>
        <name>a divalent metal cation</name>
        <dbReference type="ChEBI" id="CHEBI:60240"/>
        <label>2</label>
        <note>catalytic</note>
    </ligand>
</feature>
<organism evidence="10 11">
    <name type="scientific">Schistosoma bovis</name>
    <name type="common">Blood fluke</name>
    <dbReference type="NCBI Taxonomy" id="6184"/>
    <lineage>
        <taxon>Eukaryota</taxon>
        <taxon>Metazoa</taxon>
        <taxon>Spiralia</taxon>
        <taxon>Lophotrochozoa</taxon>
        <taxon>Platyhelminthes</taxon>
        <taxon>Trematoda</taxon>
        <taxon>Digenea</taxon>
        <taxon>Strigeidida</taxon>
        <taxon>Schistosomatoidea</taxon>
        <taxon>Schistosomatidae</taxon>
        <taxon>Schistosoma</taxon>
    </lineage>
</organism>
<feature type="domain" description="Peptidase M24" evidence="8">
    <location>
        <begin position="846"/>
        <end position="1101"/>
    </location>
</feature>
<dbReference type="InterPro" id="IPR036005">
    <property type="entry name" value="Creatinase/aminopeptidase-like"/>
</dbReference>
<dbReference type="Gene3D" id="3.90.230.10">
    <property type="entry name" value="Creatinase/methionine aminopeptidase superfamily"/>
    <property type="match status" value="1"/>
</dbReference>
<dbReference type="InterPro" id="IPR035969">
    <property type="entry name" value="Rab-GAP_TBC_sf"/>
</dbReference>
<dbReference type="InterPro" id="IPR036322">
    <property type="entry name" value="WD40_repeat_dom_sf"/>
</dbReference>
<feature type="domain" description="Rab-GAP TBC" evidence="9">
    <location>
        <begin position="417"/>
        <end position="480"/>
    </location>
</feature>
<evidence type="ECO:0000259" key="8">
    <source>
        <dbReference type="Pfam" id="PF00557"/>
    </source>
</evidence>
<feature type="binding site" evidence="5">
    <location>
        <position position="939"/>
    </location>
    <ligand>
        <name>a divalent metal cation</name>
        <dbReference type="ChEBI" id="CHEBI:60240"/>
        <label>2</label>
        <note>catalytic</note>
    </ligand>
</feature>
<comment type="cofactor">
    <cofactor evidence="5">
        <name>Co(2+)</name>
        <dbReference type="ChEBI" id="CHEBI:48828"/>
    </cofactor>
    <cofactor evidence="5">
        <name>Zn(2+)</name>
        <dbReference type="ChEBI" id="CHEBI:29105"/>
    </cofactor>
    <cofactor evidence="5">
        <name>Mn(2+)</name>
        <dbReference type="ChEBI" id="CHEBI:29035"/>
    </cofactor>
    <cofactor evidence="5">
        <name>Fe(2+)</name>
        <dbReference type="ChEBI" id="CHEBI:29033"/>
    </cofactor>
    <text evidence="5">Binds 2 divalent metal cations per subunit. Has a high-affinity and a low affinity metal-binding site. The true nature of the physiological cofactor is under debate. The enzyme is active with cobalt, zinc, manganese or divalent iron ions. Most likely, methionine aminopeptidases function as mononuclear Fe(2+)-metalloproteases under physiological conditions, and the catalytically relevant metal-binding site has been assigned to the histidine-containing high-affinity site.</text>
</comment>
<reference evidence="10 11" key="1">
    <citation type="journal article" date="2019" name="PLoS Pathog.">
        <title>Genome sequence of the bovine parasite Schistosoma bovis Tanzania.</title>
        <authorList>
            <person name="Oey H."/>
            <person name="Zakrzewski M."/>
            <person name="Gobert G."/>
            <person name="Gravermann K."/>
            <person name="Stoye J."/>
            <person name="Jones M."/>
            <person name="Mcmanus D."/>
            <person name="Krause L."/>
        </authorList>
    </citation>
    <scope>NUCLEOTIDE SEQUENCE [LARGE SCALE GENOMIC DNA]</scope>
    <source>
        <strain evidence="10 11">TAN1997</strain>
    </source>
</reference>
<dbReference type="AlphaFoldDB" id="A0A430QHX5"/>
<keyword evidence="2 5" id="KW-0645">Protease</keyword>
<dbReference type="PRINTS" id="PR00599">
    <property type="entry name" value="MAPEPTIDASE"/>
</dbReference>
<dbReference type="SUPFAM" id="SSF50978">
    <property type="entry name" value="WD40 repeat-like"/>
    <property type="match status" value="1"/>
</dbReference>
<dbReference type="GO" id="GO:0004239">
    <property type="term" value="F:initiator methionyl aminopeptidase activity"/>
    <property type="evidence" value="ECO:0007669"/>
    <property type="project" value="UniProtKB-UniRule"/>
</dbReference>
<dbReference type="InterPro" id="IPR001714">
    <property type="entry name" value="Pept_M24_MAP"/>
</dbReference>
<evidence type="ECO:0000256" key="6">
    <source>
        <dbReference type="RuleBase" id="RU003653"/>
    </source>
</evidence>
<evidence type="ECO:0000313" key="10">
    <source>
        <dbReference type="EMBL" id="RTG87292.1"/>
    </source>
</evidence>
<feature type="binding site" evidence="5">
    <location>
        <position position="1022"/>
    </location>
    <ligand>
        <name>substrate</name>
    </ligand>
</feature>
<keyword evidence="4 5" id="KW-0378">Hydrolase</keyword>
<evidence type="ECO:0000256" key="5">
    <source>
        <dbReference type="HAMAP-Rule" id="MF_03174"/>
    </source>
</evidence>
<dbReference type="PANTHER" id="PTHR43330:SF8">
    <property type="entry name" value="METHIONINE AMINOPEPTIDASE 1D, MITOCHONDRIAL"/>
    <property type="match status" value="1"/>
</dbReference>
<dbReference type="InterPro" id="IPR000195">
    <property type="entry name" value="Rab-GAP-TBC_dom"/>
</dbReference>
<dbReference type="SUPFAM" id="SSF47923">
    <property type="entry name" value="Ypt/Rab-GAP domain of gyp1p"/>
    <property type="match status" value="1"/>
</dbReference>
<evidence type="ECO:0000256" key="3">
    <source>
        <dbReference type="ARBA" id="ARBA00022723"/>
    </source>
</evidence>
<dbReference type="HAMAP" id="MF_01974">
    <property type="entry name" value="MetAP_1"/>
    <property type="match status" value="1"/>
</dbReference>
<dbReference type="EMBL" id="QMKO01001696">
    <property type="protein sequence ID" value="RTG87292.1"/>
    <property type="molecule type" value="Genomic_DNA"/>
</dbReference>
<feature type="binding site" evidence="5">
    <location>
        <position position="1015"/>
    </location>
    <ligand>
        <name>a divalent metal cation</name>
        <dbReference type="ChEBI" id="CHEBI:60240"/>
        <label>2</label>
        <note>catalytic</note>
    </ligand>
</feature>
<feature type="binding site" evidence="5">
    <location>
        <position position="1051"/>
    </location>
    <ligand>
        <name>a divalent metal cation</name>
        <dbReference type="ChEBI" id="CHEBI:60240"/>
        <label>2</label>
        <note>catalytic</note>
    </ligand>
</feature>
<dbReference type="GO" id="GO:0006508">
    <property type="term" value="P:proteolysis"/>
    <property type="evidence" value="ECO:0007669"/>
    <property type="project" value="UniProtKB-KW"/>
</dbReference>
<keyword evidence="11" id="KW-1185">Reference proteome</keyword>
<gene>
    <name evidence="10" type="ORF">DC041_0009609</name>
</gene>
<dbReference type="InterPro" id="IPR000994">
    <property type="entry name" value="Pept_M24"/>
</dbReference>
<name>A0A430QHX5_SCHBO</name>
<feature type="binding site" evidence="5">
    <location>
        <position position="1095"/>
    </location>
    <ligand>
        <name>a divalent metal cation</name>
        <dbReference type="ChEBI" id="CHEBI:60240"/>
        <label>1</label>
    </ligand>
</feature>
<comment type="caution">
    <text evidence="10">The sequence shown here is derived from an EMBL/GenBank/DDBJ whole genome shotgun (WGS) entry which is preliminary data.</text>
</comment>
<evidence type="ECO:0000256" key="1">
    <source>
        <dbReference type="ARBA" id="ARBA00022438"/>
    </source>
</evidence>
<dbReference type="STRING" id="6184.A0A430QHX5"/>
<feature type="binding site" evidence="5">
    <location>
        <position position="939"/>
    </location>
    <ligand>
        <name>a divalent metal cation</name>
        <dbReference type="ChEBI" id="CHEBI:60240"/>
        <label>1</label>
    </ligand>
</feature>
<feature type="binding site" evidence="5">
    <location>
        <position position="928"/>
    </location>
    <ligand>
        <name>a divalent metal cation</name>
        <dbReference type="ChEBI" id="CHEBI:60240"/>
        <label>1</label>
    </ligand>
</feature>
<evidence type="ECO:0000256" key="2">
    <source>
        <dbReference type="ARBA" id="ARBA00022670"/>
    </source>
</evidence>
<feature type="binding site" evidence="5">
    <location>
        <position position="910"/>
    </location>
    <ligand>
        <name>substrate</name>
    </ligand>
</feature>
<dbReference type="Proteomes" id="UP000290809">
    <property type="component" value="Unassembled WGS sequence"/>
</dbReference>
<feature type="coiled-coil region" evidence="7">
    <location>
        <begin position="662"/>
        <end position="750"/>
    </location>
</feature>
<dbReference type="PANTHER" id="PTHR43330">
    <property type="entry name" value="METHIONINE AMINOPEPTIDASE"/>
    <property type="match status" value="1"/>
</dbReference>
<keyword evidence="7" id="KW-0175">Coiled coil</keyword>
<accession>A0A430QHX5</accession>
<protein>
    <recommendedName>
        <fullName evidence="6">Methionine aminopeptidase</fullName>
        <ecNumber evidence="6">3.4.11.18</ecNumber>
    </recommendedName>
</protein>
<evidence type="ECO:0000259" key="9">
    <source>
        <dbReference type="Pfam" id="PF00566"/>
    </source>
</evidence>
<dbReference type="InterPro" id="IPR002467">
    <property type="entry name" value="Pept_M24A_MAP1"/>
</dbReference>